<dbReference type="AlphaFoldDB" id="W7IXR3"/>
<dbReference type="OrthoDB" id="4864805at2"/>
<keyword evidence="2" id="KW-1185">Reference proteome</keyword>
<evidence type="ECO:0000313" key="2">
    <source>
        <dbReference type="Proteomes" id="UP000019277"/>
    </source>
</evidence>
<comment type="caution">
    <text evidence="1">The sequence shown here is derived from an EMBL/GenBank/DDBJ whole genome shotgun (WGS) entry which is preliminary data.</text>
</comment>
<dbReference type="eggNOG" id="COG1765">
    <property type="taxonomic scope" value="Bacteria"/>
</dbReference>
<proteinExistence type="predicted"/>
<dbReference type="InterPro" id="IPR036102">
    <property type="entry name" value="OsmC/Ohrsf"/>
</dbReference>
<dbReference type="EMBL" id="AYXG01000227">
    <property type="protein sequence ID" value="EWC58834.1"/>
    <property type="molecule type" value="Genomic_DNA"/>
</dbReference>
<evidence type="ECO:0000313" key="1">
    <source>
        <dbReference type="EMBL" id="EWC58834.1"/>
    </source>
</evidence>
<organism evidence="1 2">
    <name type="scientific">Actinokineospora spheciospongiae</name>
    <dbReference type="NCBI Taxonomy" id="909613"/>
    <lineage>
        <taxon>Bacteria</taxon>
        <taxon>Bacillati</taxon>
        <taxon>Actinomycetota</taxon>
        <taxon>Actinomycetes</taxon>
        <taxon>Pseudonocardiales</taxon>
        <taxon>Pseudonocardiaceae</taxon>
        <taxon>Actinokineospora</taxon>
    </lineage>
</organism>
<accession>A0A8E2X005</accession>
<dbReference type="SUPFAM" id="SSF82784">
    <property type="entry name" value="OsmC-like"/>
    <property type="match status" value="1"/>
</dbReference>
<name>W7IXR3_9PSEU</name>
<dbReference type="Gene3D" id="3.30.300.20">
    <property type="match status" value="1"/>
</dbReference>
<accession>W7IXR3</accession>
<evidence type="ECO:0008006" key="3">
    <source>
        <dbReference type="Google" id="ProtNLM"/>
    </source>
</evidence>
<dbReference type="RefSeq" id="WP_035288708.1">
    <property type="nucleotide sequence ID" value="NZ_AYXG01000227.1"/>
</dbReference>
<gene>
    <name evidence="1" type="ORF">UO65_5836</name>
</gene>
<dbReference type="STRING" id="909613.UO65_5836"/>
<sequence>MAAVRVRRIGTHAFTASNERGGHVRLGRVGEPGAFTPVELLLAAAAGCVGITAEDLVVRRTTPDAVVDVVAEDVRPVGAHALDGVDIGLDLDLSGLDERARAQLVAVVRRAVEAVCTVTRTLKESTDVGLTIRG</sequence>
<dbReference type="Proteomes" id="UP000019277">
    <property type="component" value="Unassembled WGS sequence"/>
</dbReference>
<dbReference type="Pfam" id="PF02566">
    <property type="entry name" value="OsmC"/>
    <property type="match status" value="1"/>
</dbReference>
<dbReference type="InterPro" id="IPR015946">
    <property type="entry name" value="KH_dom-like_a/b"/>
</dbReference>
<dbReference type="InterPro" id="IPR003718">
    <property type="entry name" value="OsmC/Ohr_fam"/>
</dbReference>
<protein>
    <recommendedName>
        <fullName evidence="3">OsmC family protein</fullName>
    </recommendedName>
</protein>
<reference evidence="1 2" key="1">
    <citation type="journal article" date="2014" name="Genome Announc.">
        <title>Draft Genome Sequence of the Antitrypanosomally Active Sponge-Associated Bacterium Actinokineospora sp. Strain EG49.</title>
        <authorList>
            <person name="Harjes J."/>
            <person name="Ryu T."/>
            <person name="Abdelmohsen U.R."/>
            <person name="Moitinho-Silva L."/>
            <person name="Horn H."/>
            <person name="Ravasi T."/>
            <person name="Hentschel U."/>
        </authorList>
    </citation>
    <scope>NUCLEOTIDE SEQUENCE [LARGE SCALE GENOMIC DNA]</scope>
    <source>
        <strain evidence="1 2">EG49</strain>
    </source>
</reference>